<dbReference type="Pfam" id="PF13356">
    <property type="entry name" value="Arm-DNA-bind_3"/>
    <property type="match status" value="1"/>
</dbReference>
<comment type="caution">
    <text evidence="6">The sequence shown here is derived from an EMBL/GenBank/DDBJ whole genome shotgun (WGS) entry which is preliminary data.</text>
</comment>
<feature type="domain" description="Tyr recombinase" evidence="5">
    <location>
        <begin position="201"/>
        <end position="395"/>
    </location>
</feature>
<dbReference type="Gene3D" id="1.10.150.130">
    <property type="match status" value="1"/>
</dbReference>
<evidence type="ECO:0000313" key="6">
    <source>
        <dbReference type="EMBL" id="MCD1125354.1"/>
    </source>
</evidence>
<dbReference type="Gene3D" id="1.10.443.10">
    <property type="entry name" value="Intergrase catalytic core"/>
    <property type="match status" value="1"/>
</dbReference>
<evidence type="ECO:0000256" key="2">
    <source>
        <dbReference type="ARBA" id="ARBA00022908"/>
    </source>
</evidence>
<dbReference type="InterPro" id="IPR002104">
    <property type="entry name" value="Integrase_catalytic"/>
</dbReference>
<dbReference type="AlphaFoldDB" id="A0A9X1MUP0"/>
<keyword evidence="4" id="KW-0233">DNA recombination</keyword>
<dbReference type="GO" id="GO:0003677">
    <property type="term" value="F:DNA binding"/>
    <property type="evidence" value="ECO:0007669"/>
    <property type="project" value="UniProtKB-KW"/>
</dbReference>
<evidence type="ECO:0000256" key="1">
    <source>
        <dbReference type="ARBA" id="ARBA00008857"/>
    </source>
</evidence>
<dbReference type="Pfam" id="PF00589">
    <property type="entry name" value="Phage_integrase"/>
    <property type="match status" value="1"/>
</dbReference>
<dbReference type="InterPro" id="IPR010998">
    <property type="entry name" value="Integrase_recombinase_N"/>
</dbReference>
<dbReference type="PANTHER" id="PTHR30629:SF9">
    <property type="entry name" value="PROTEIN INTB-RELATED"/>
    <property type="match status" value="1"/>
</dbReference>
<dbReference type="PANTHER" id="PTHR30629">
    <property type="entry name" value="PROPHAGE INTEGRASE"/>
    <property type="match status" value="1"/>
</dbReference>
<evidence type="ECO:0000256" key="3">
    <source>
        <dbReference type="ARBA" id="ARBA00023125"/>
    </source>
</evidence>
<comment type="similarity">
    <text evidence="1">Belongs to the 'phage' integrase family.</text>
</comment>
<accession>A0A9X1MUP0</accession>
<dbReference type="InterPro" id="IPR053876">
    <property type="entry name" value="Phage_int_M"/>
</dbReference>
<sequence>MALTDVKARTTKATDKPQKLADGGGMYLLVNPSGSKYWRFDYRYEGKRKTLAIGVYPDVSLADARKRRDSARELLAAGIDPSEKKRTDKIESGVTFECVAKQWHSYTANKTKKWGKDTARITLNRLENHIFPHIGNQIISKLAAPYLLAPLRCVEERDNLDMAGRLKQSVTAIMRYAVQNGIITHNPANDLSGALATRPAKHYPALPSNRIHDLLSRIDNYQQGRELTKLAIKLNLLVFIRSSELRFARWKEIDFANSCWIIPAEREEIAGVKFSHRGSKMRTDHLVPLSKQSIQILRQIQEISGEHELIFIGDRYPDKPMSEGTINKALRNMGYDTKTEVCGHGFRGMASSALYESALWAEDAIERQMSHMERKKVKGAYTENAKFIEQRNAMIQWWADYLDANREQPITPHDFAHTNNGNVIHGSFGKRA</sequence>
<evidence type="ECO:0000259" key="5">
    <source>
        <dbReference type="PROSITE" id="PS51898"/>
    </source>
</evidence>
<dbReference type="Proteomes" id="UP001139171">
    <property type="component" value="Unassembled WGS sequence"/>
</dbReference>
<dbReference type="GO" id="GO:0006310">
    <property type="term" value="P:DNA recombination"/>
    <property type="evidence" value="ECO:0007669"/>
    <property type="project" value="UniProtKB-KW"/>
</dbReference>
<dbReference type="PROSITE" id="PS51898">
    <property type="entry name" value="TYR_RECOMBINASE"/>
    <property type="match status" value="1"/>
</dbReference>
<keyword evidence="7" id="KW-1185">Reference proteome</keyword>
<dbReference type="InterPro" id="IPR025166">
    <property type="entry name" value="Integrase_DNA_bind_dom"/>
</dbReference>
<name>A0A9X1MUP0_9GAMM</name>
<dbReference type="InterPro" id="IPR011010">
    <property type="entry name" value="DNA_brk_join_enz"/>
</dbReference>
<dbReference type="InterPro" id="IPR050808">
    <property type="entry name" value="Phage_Integrase"/>
</dbReference>
<dbReference type="SUPFAM" id="SSF56349">
    <property type="entry name" value="DNA breaking-rejoining enzymes"/>
    <property type="match status" value="1"/>
</dbReference>
<evidence type="ECO:0000256" key="4">
    <source>
        <dbReference type="ARBA" id="ARBA00023172"/>
    </source>
</evidence>
<dbReference type="EMBL" id="JAJNAG010000006">
    <property type="protein sequence ID" value="MCD1125354.1"/>
    <property type="molecule type" value="Genomic_DNA"/>
</dbReference>
<dbReference type="InterPro" id="IPR038488">
    <property type="entry name" value="Integrase_DNA-bd_sf"/>
</dbReference>
<gene>
    <name evidence="6" type="ORF">LPW36_04825</name>
</gene>
<evidence type="ECO:0000313" key="7">
    <source>
        <dbReference type="Proteomes" id="UP001139171"/>
    </source>
</evidence>
<reference evidence="6" key="1">
    <citation type="submission" date="2021-11" db="EMBL/GenBank/DDBJ databases">
        <title>Jinshanibacter sp. isolated from one year old Eriocheir sinensis.</title>
        <authorList>
            <person name="Li J.-Y."/>
            <person name="He W."/>
            <person name="Gao T.-H."/>
        </authorList>
    </citation>
    <scope>NUCLEOTIDE SEQUENCE</scope>
    <source>
        <strain evidence="6">LJY008</strain>
    </source>
</reference>
<dbReference type="GO" id="GO:0015074">
    <property type="term" value="P:DNA integration"/>
    <property type="evidence" value="ECO:0007669"/>
    <property type="project" value="UniProtKB-KW"/>
</dbReference>
<dbReference type="InterPro" id="IPR013762">
    <property type="entry name" value="Integrase-like_cat_sf"/>
</dbReference>
<dbReference type="Pfam" id="PF22022">
    <property type="entry name" value="Phage_int_M"/>
    <property type="match status" value="1"/>
</dbReference>
<dbReference type="CDD" id="cd00801">
    <property type="entry name" value="INT_P4_C"/>
    <property type="match status" value="1"/>
</dbReference>
<dbReference type="Gene3D" id="3.30.160.390">
    <property type="entry name" value="Integrase, DNA-binding domain"/>
    <property type="match status" value="1"/>
</dbReference>
<protein>
    <submittedName>
        <fullName evidence="6">Integrase arm-type DNA-binding domain-containing protein</fullName>
    </submittedName>
</protein>
<proteinExistence type="inferred from homology"/>
<keyword evidence="3 6" id="KW-0238">DNA-binding</keyword>
<organism evidence="6 7">
    <name type="scientific">Limnobaculum eriocheiris</name>
    <dbReference type="NCBI Taxonomy" id="2897391"/>
    <lineage>
        <taxon>Bacteria</taxon>
        <taxon>Pseudomonadati</taxon>
        <taxon>Pseudomonadota</taxon>
        <taxon>Gammaproteobacteria</taxon>
        <taxon>Enterobacterales</taxon>
        <taxon>Budviciaceae</taxon>
        <taxon>Limnobaculum</taxon>
    </lineage>
</organism>
<keyword evidence="2" id="KW-0229">DNA integration</keyword>
<dbReference type="RefSeq" id="WP_230608311.1">
    <property type="nucleotide sequence ID" value="NZ_JAJNAG010000006.1"/>
</dbReference>